<dbReference type="EMBL" id="JBIMZQ010000050">
    <property type="protein sequence ID" value="KAL3658903.1"/>
    <property type="molecule type" value="Genomic_DNA"/>
</dbReference>
<organism evidence="1 2">
    <name type="scientific">Phytophthora oleae</name>
    <dbReference type="NCBI Taxonomy" id="2107226"/>
    <lineage>
        <taxon>Eukaryota</taxon>
        <taxon>Sar</taxon>
        <taxon>Stramenopiles</taxon>
        <taxon>Oomycota</taxon>
        <taxon>Peronosporomycetes</taxon>
        <taxon>Peronosporales</taxon>
        <taxon>Peronosporaceae</taxon>
        <taxon>Phytophthora</taxon>
    </lineage>
</organism>
<proteinExistence type="predicted"/>
<dbReference type="AlphaFoldDB" id="A0ABD3EWJ5"/>
<reference evidence="1 2" key="1">
    <citation type="submission" date="2024-09" db="EMBL/GenBank/DDBJ databases">
        <title>Genome sequencing and assembly of Phytophthora oleae, isolate VK10A, causative agent of rot of olive drupes.</title>
        <authorList>
            <person name="Conti Taguali S."/>
            <person name="Riolo M."/>
            <person name="La Spada F."/>
            <person name="Cacciola S.O."/>
            <person name="Dionisio G."/>
        </authorList>
    </citation>
    <scope>NUCLEOTIDE SEQUENCE [LARGE SCALE GENOMIC DNA]</scope>
    <source>
        <strain evidence="1 2">VK10A</strain>
    </source>
</reference>
<name>A0ABD3EWJ5_9STRA</name>
<comment type="caution">
    <text evidence="1">The sequence shown here is derived from an EMBL/GenBank/DDBJ whole genome shotgun (WGS) entry which is preliminary data.</text>
</comment>
<protein>
    <submittedName>
        <fullName evidence="1">Uncharacterized protein</fullName>
    </submittedName>
</protein>
<evidence type="ECO:0000313" key="1">
    <source>
        <dbReference type="EMBL" id="KAL3658903.1"/>
    </source>
</evidence>
<evidence type="ECO:0000313" key="2">
    <source>
        <dbReference type="Proteomes" id="UP001632037"/>
    </source>
</evidence>
<accession>A0ABD3EWJ5</accession>
<keyword evidence="2" id="KW-1185">Reference proteome</keyword>
<sequence length="156" mass="17615">MLKTKRIIFNNLPFRFGEYEKSIILKEVVTKEESKTTINSRTVTHSLVELYAAAHKEIIGFVKANRVGNIKCLTAVSNFWSAKHGGDKYLGIRLYFVDANFRFCSILLGTRHFPPLYGGREQGIRVPFQIWIDGIFMDFGLTPGGSYGATTDSDPM</sequence>
<dbReference type="Proteomes" id="UP001632037">
    <property type="component" value="Unassembled WGS sequence"/>
</dbReference>
<gene>
    <name evidence="1" type="ORF">V7S43_016046</name>
</gene>